<dbReference type="Pfam" id="PF00008">
    <property type="entry name" value="EGF"/>
    <property type="match status" value="1"/>
</dbReference>
<dbReference type="PROSITE" id="PS00022">
    <property type="entry name" value="EGF_1"/>
    <property type="match status" value="1"/>
</dbReference>
<sequence length="584" mass="64458">MPKYSYELDFGGGDVSTTTTPAATTTAVSTTTVTSSESAAPSSSEKPTTTAIPPIPTIGPRKCGNVEDTDICYYENSREPCDICEGVMCPVGKKCVKRDKMCLADCVCEKDTDVVDKDGICRNPCYKNQCQNGGSCVVDANKLSKFRCECLKEYEGVLCENMHNFCLDPKPSFCPAGQYTCQMLGFQNYTCECAEGFFYDISGKTCVKVGEIVNITLVFKQTYYSELYNNVTHPEAIEARRTISAAFSKIYGDHLIRLVFDNFTQGSLVANMKLMLKLDDSGAFRSNERIFKQFLLDCDTQNTACFGSLGKAYLPYDGWAAKDERCGNVVCPQYTVCEPIDGQPGKTQCVCIDGFEATGSTVDNQGRLIQLCEDIDECALNPCPTVEECQNTPGNFTCTQDTTIATCPSGSKIVVTGPFSYRCECSWIYAGSDCRFPLSIPSEQNEFHRISFPYIINSKRPWTKVSTAARRSWAETQGLFMLTLVVSAQERRAAVPPLVYDRLDAHTDSPNTCLFLLINNTHSWCLHVPAKEAESIGNTTSLCSYTQAIRYLLAVADELAIVIIMLQISTLLGARWNVSFLCIN</sequence>
<dbReference type="AlphaFoldDB" id="A0A016SD83"/>
<comment type="caution">
    <text evidence="7">The sequence shown here is derived from an EMBL/GenBank/DDBJ whole genome shotgun (WGS) entry which is preliminary data.</text>
</comment>
<feature type="domain" description="EGF-like" evidence="6">
    <location>
        <begin position="122"/>
        <end position="160"/>
    </location>
</feature>
<dbReference type="SUPFAM" id="SSF57196">
    <property type="entry name" value="EGF/Laminin"/>
    <property type="match status" value="3"/>
</dbReference>
<reference evidence="8" key="1">
    <citation type="journal article" date="2015" name="Nat. Genet.">
        <title>The genome and transcriptome of the zoonotic hookworm Ancylostoma ceylanicum identify infection-specific gene families.</title>
        <authorList>
            <person name="Schwarz E.M."/>
            <person name="Hu Y."/>
            <person name="Antoshechkin I."/>
            <person name="Miller M.M."/>
            <person name="Sternberg P.W."/>
            <person name="Aroian R.V."/>
        </authorList>
    </citation>
    <scope>NUCLEOTIDE SEQUENCE</scope>
    <source>
        <strain evidence="8">HY135</strain>
    </source>
</reference>
<dbReference type="InterPro" id="IPR051022">
    <property type="entry name" value="Notch_Cell-Fate_Det"/>
</dbReference>
<keyword evidence="2" id="KW-0677">Repeat</keyword>
<feature type="region of interest" description="Disordered" evidence="5">
    <location>
        <begin position="1"/>
        <end position="51"/>
    </location>
</feature>
<dbReference type="PROSITE" id="PS01187">
    <property type="entry name" value="EGF_CA"/>
    <property type="match status" value="1"/>
</dbReference>
<evidence type="ECO:0000259" key="6">
    <source>
        <dbReference type="PROSITE" id="PS50026"/>
    </source>
</evidence>
<dbReference type="STRING" id="53326.A0A016SD83"/>
<keyword evidence="8" id="KW-1185">Reference proteome</keyword>
<dbReference type="InterPro" id="IPR018097">
    <property type="entry name" value="EGF_Ca-bd_CS"/>
</dbReference>
<feature type="disulfide bond" evidence="4">
    <location>
        <begin position="150"/>
        <end position="159"/>
    </location>
</feature>
<dbReference type="Gene3D" id="2.10.25.10">
    <property type="entry name" value="Laminin"/>
    <property type="match status" value="2"/>
</dbReference>
<accession>A0A016SD83</accession>
<gene>
    <name evidence="7" type="primary">Acey_s0250.g151</name>
    <name evidence="7" type="ORF">Y032_0250g151</name>
</gene>
<evidence type="ECO:0000256" key="2">
    <source>
        <dbReference type="ARBA" id="ARBA00022737"/>
    </source>
</evidence>
<evidence type="ECO:0000256" key="5">
    <source>
        <dbReference type="SAM" id="MobiDB-lite"/>
    </source>
</evidence>
<dbReference type="Proteomes" id="UP000024635">
    <property type="component" value="Unassembled WGS sequence"/>
</dbReference>
<dbReference type="OrthoDB" id="5825437at2759"/>
<evidence type="ECO:0000313" key="7">
    <source>
        <dbReference type="EMBL" id="EYB88259.1"/>
    </source>
</evidence>
<dbReference type="InterPro" id="IPR001881">
    <property type="entry name" value="EGF-like_Ca-bd_dom"/>
</dbReference>
<protein>
    <recommendedName>
        <fullName evidence="6">EGF-like domain-containing protein</fullName>
    </recommendedName>
</protein>
<evidence type="ECO:0000256" key="3">
    <source>
        <dbReference type="ARBA" id="ARBA00023157"/>
    </source>
</evidence>
<dbReference type="GO" id="GO:0005509">
    <property type="term" value="F:calcium ion binding"/>
    <property type="evidence" value="ECO:0007669"/>
    <property type="project" value="InterPro"/>
</dbReference>
<dbReference type="PROSITE" id="PS50026">
    <property type="entry name" value="EGF_3"/>
    <property type="match status" value="1"/>
</dbReference>
<dbReference type="EMBL" id="JARK01001586">
    <property type="protein sequence ID" value="EYB88259.1"/>
    <property type="molecule type" value="Genomic_DNA"/>
</dbReference>
<comment type="caution">
    <text evidence="4">Lacks conserved residue(s) required for the propagation of feature annotation.</text>
</comment>
<name>A0A016SD83_9BILA</name>
<dbReference type="PANTHER" id="PTHR24049">
    <property type="entry name" value="CRUMBS FAMILY MEMBER"/>
    <property type="match status" value="1"/>
</dbReference>
<evidence type="ECO:0000256" key="4">
    <source>
        <dbReference type="PROSITE-ProRule" id="PRU00076"/>
    </source>
</evidence>
<dbReference type="CDD" id="cd00054">
    <property type="entry name" value="EGF_CA"/>
    <property type="match status" value="1"/>
</dbReference>
<feature type="compositionally biased region" description="Low complexity" evidence="5">
    <location>
        <begin position="15"/>
        <end position="51"/>
    </location>
</feature>
<evidence type="ECO:0000256" key="1">
    <source>
        <dbReference type="ARBA" id="ARBA00022536"/>
    </source>
</evidence>
<organism evidence="7 8">
    <name type="scientific">Ancylostoma ceylanicum</name>
    <dbReference type="NCBI Taxonomy" id="53326"/>
    <lineage>
        <taxon>Eukaryota</taxon>
        <taxon>Metazoa</taxon>
        <taxon>Ecdysozoa</taxon>
        <taxon>Nematoda</taxon>
        <taxon>Chromadorea</taxon>
        <taxon>Rhabditida</taxon>
        <taxon>Rhabditina</taxon>
        <taxon>Rhabditomorpha</taxon>
        <taxon>Strongyloidea</taxon>
        <taxon>Ancylostomatidae</taxon>
        <taxon>Ancylostomatinae</taxon>
        <taxon>Ancylostoma</taxon>
    </lineage>
</organism>
<evidence type="ECO:0000313" key="8">
    <source>
        <dbReference type="Proteomes" id="UP000024635"/>
    </source>
</evidence>
<proteinExistence type="predicted"/>
<keyword evidence="1 4" id="KW-0245">EGF-like domain</keyword>
<dbReference type="SMART" id="SM00179">
    <property type="entry name" value="EGF_CA"/>
    <property type="match status" value="2"/>
</dbReference>
<dbReference type="InterPro" id="IPR000742">
    <property type="entry name" value="EGF"/>
</dbReference>
<dbReference type="SMART" id="SM00181">
    <property type="entry name" value="EGF"/>
    <property type="match status" value="4"/>
</dbReference>
<dbReference type="GO" id="GO:0016020">
    <property type="term" value="C:membrane"/>
    <property type="evidence" value="ECO:0007669"/>
    <property type="project" value="UniProtKB-SubCell"/>
</dbReference>
<keyword evidence="3 4" id="KW-1015">Disulfide bond</keyword>